<evidence type="ECO:0000313" key="3">
    <source>
        <dbReference type="Proteomes" id="UP000015105"/>
    </source>
</evidence>
<keyword evidence="3" id="KW-1185">Reference proteome</keyword>
<dbReference type="InterPro" id="IPR036457">
    <property type="entry name" value="PPM-type-like_dom_sf"/>
</dbReference>
<dbReference type="Gene3D" id="3.60.40.10">
    <property type="entry name" value="PPM-type phosphatase domain"/>
    <property type="match status" value="1"/>
</dbReference>
<organism evidence="2 3">
    <name type="scientific">Aegilops tauschii subsp. strangulata</name>
    <name type="common">Goatgrass</name>
    <dbReference type="NCBI Taxonomy" id="200361"/>
    <lineage>
        <taxon>Eukaryota</taxon>
        <taxon>Viridiplantae</taxon>
        <taxon>Streptophyta</taxon>
        <taxon>Embryophyta</taxon>
        <taxon>Tracheophyta</taxon>
        <taxon>Spermatophyta</taxon>
        <taxon>Magnoliopsida</taxon>
        <taxon>Liliopsida</taxon>
        <taxon>Poales</taxon>
        <taxon>Poaceae</taxon>
        <taxon>BOP clade</taxon>
        <taxon>Pooideae</taxon>
        <taxon>Triticodae</taxon>
        <taxon>Triticeae</taxon>
        <taxon>Triticinae</taxon>
        <taxon>Aegilops</taxon>
    </lineage>
</organism>
<reference evidence="3" key="1">
    <citation type="journal article" date="2014" name="Science">
        <title>Ancient hybridizations among the ancestral genomes of bread wheat.</title>
        <authorList>
            <consortium name="International Wheat Genome Sequencing Consortium,"/>
            <person name="Marcussen T."/>
            <person name="Sandve S.R."/>
            <person name="Heier L."/>
            <person name="Spannagl M."/>
            <person name="Pfeifer M."/>
            <person name="Jakobsen K.S."/>
            <person name="Wulff B.B."/>
            <person name="Steuernagel B."/>
            <person name="Mayer K.F."/>
            <person name="Olsen O.A."/>
        </authorList>
    </citation>
    <scope>NUCLEOTIDE SEQUENCE [LARGE SCALE GENOMIC DNA]</scope>
    <source>
        <strain evidence="3">cv. AL8/78</strain>
    </source>
</reference>
<dbReference type="EnsemblPlants" id="AET5Gv21109300.8">
    <property type="protein sequence ID" value="AET5Gv21109300.8"/>
    <property type="gene ID" value="AET5Gv21109300"/>
</dbReference>
<dbReference type="Proteomes" id="UP000015105">
    <property type="component" value="Chromosome 5D"/>
</dbReference>
<reference evidence="3" key="2">
    <citation type="journal article" date="2017" name="Nat. Plants">
        <title>The Aegilops tauschii genome reveals multiple impacts of transposons.</title>
        <authorList>
            <person name="Zhao G."/>
            <person name="Zou C."/>
            <person name="Li K."/>
            <person name="Wang K."/>
            <person name="Li T."/>
            <person name="Gao L."/>
            <person name="Zhang X."/>
            <person name="Wang H."/>
            <person name="Yang Z."/>
            <person name="Liu X."/>
            <person name="Jiang W."/>
            <person name="Mao L."/>
            <person name="Kong X."/>
            <person name="Jiao Y."/>
            <person name="Jia J."/>
        </authorList>
    </citation>
    <scope>NUCLEOTIDE SEQUENCE [LARGE SCALE GENOMIC DNA]</scope>
    <source>
        <strain evidence="3">cv. AL8/78</strain>
    </source>
</reference>
<sequence length="311" mass="32036">HRARAMGNSLACFCCAGAGGVGAAKSRRRHVAPAALPSDPAYDEGLGHSFCYVRPDKLPPAHCYYPAADDGDLLLPDAKAAAEEATTFRAISGAALSANVSTPLSTSALLLLPADDSTASSGFESSDSFAAVPLQPVPRFPSGPISSAPFSGGFLSGPIERGFLSGPLDAGLLSGPLPGAVASGRMAGGGAVPALRRSLSHGGRRIRDFTRALLARTDRFQGHPDLGSPDAAAAVAACGGDSNGLQWAQGKAGEDRVHVVVSEERGWVFVGIYDGFNGPDATDFLVSNLYAAVHRELRGLLWEQSQEDQPG</sequence>
<dbReference type="AlphaFoldDB" id="A0A453M9S0"/>
<dbReference type="GO" id="GO:0004722">
    <property type="term" value="F:protein serine/threonine phosphatase activity"/>
    <property type="evidence" value="ECO:0007669"/>
    <property type="project" value="UniProtKB-EC"/>
</dbReference>
<reference evidence="2" key="5">
    <citation type="journal article" date="2021" name="G3 (Bethesda)">
        <title>Aegilops tauschii genome assembly Aet v5.0 features greater sequence contiguity and improved annotation.</title>
        <authorList>
            <person name="Wang L."/>
            <person name="Zhu T."/>
            <person name="Rodriguez J.C."/>
            <person name="Deal K.R."/>
            <person name="Dubcovsky J."/>
            <person name="McGuire P.E."/>
            <person name="Lux T."/>
            <person name="Spannagl M."/>
            <person name="Mayer K.F.X."/>
            <person name="Baldrich P."/>
            <person name="Meyers B.C."/>
            <person name="Huo N."/>
            <person name="Gu Y.Q."/>
            <person name="Zhou H."/>
            <person name="Devos K.M."/>
            <person name="Bennetzen J.L."/>
            <person name="Unver T."/>
            <person name="Budak H."/>
            <person name="Gulick P.J."/>
            <person name="Galiba G."/>
            <person name="Kalapos B."/>
            <person name="Nelson D.R."/>
            <person name="Li P."/>
            <person name="You F.M."/>
            <person name="Luo M.C."/>
            <person name="Dvorak J."/>
        </authorList>
    </citation>
    <scope>NUCLEOTIDE SEQUENCE [LARGE SCALE GENOMIC DNA]</scope>
    <source>
        <strain evidence="2">cv. AL8/78</strain>
    </source>
</reference>
<reference evidence="2" key="3">
    <citation type="journal article" date="2017" name="Nature">
        <title>Genome sequence of the progenitor of the wheat D genome Aegilops tauschii.</title>
        <authorList>
            <person name="Luo M.C."/>
            <person name="Gu Y.Q."/>
            <person name="Puiu D."/>
            <person name="Wang H."/>
            <person name="Twardziok S.O."/>
            <person name="Deal K.R."/>
            <person name="Huo N."/>
            <person name="Zhu T."/>
            <person name="Wang L."/>
            <person name="Wang Y."/>
            <person name="McGuire P.E."/>
            <person name="Liu S."/>
            <person name="Long H."/>
            <person name="Ramasamy R.K."/>
            <person name="Rodriguez J.C."/>
            <person name="Van S.L."/>
            <person name="Yuan L."/>
            <person name="Wang Z."/>
            <person name="Xia Z."/>
            <person name="Xiao L."/>
            <person name="Anderson O.D."/>
            <person name="Ouyang S."/>
            <person name="Liang Y."/>
            <person name="Zimin A.V."/>
            <person name="Pertea G."/>
            <person name="Qi P."/>
            <person name="Bennetzen J.L."/>
            <person name="Dai X."/>
            <person name="Dawson M.W."/>
            <person name="Muller H.G."/>
            <person name="Kugler K."/>
            <person name="Rivarola-Duarte L."/>
            <person name="Spannagl M."/>
            <person name="Mayer K.F.X."/>
            <person name="Lu F.H."/>
            <person name="Bevan M.W."/>
            <person name="Leroy P."/>
            <person name="Li P."/>
            <person name="You F.M."/>
            <person name="Sun Q."/>
            <person name="Liu Z."/>
            <person name="Lyons E."/>
            <person name="Wicker T."/>
            <person name="Salzberg S.L."/>
            <person name="Devos K.M."/>
            <person name="Dvorak J."/>
        </authorList>
    </citation>
    <scope>NUCLEOTIDE SEQUENCE [LARGE SCALE GENOMIC DNA]</scope>
    <source>
        <strain evidence="2">cv. AL8/78</strain>
    </source>
</reference>
<dbReference type="Gramene" id="AET5Gv21109300.8">
    <property type="protein sequence ID" value="AET5Gv21109300.8"/>
    <property type="gene ID" value="AET5Gv21109300"/>
</dbReference>
<dbReference type="SUPFAM" id="SSF81606">
    <property type="entry name" value="PP2C-like"/>
    <property type="match status" value="1"/>
</dbReference>
<dbReference type="EC" id="3.1.3.16" evidence="1"/>
<evidence type="ECO:0000256" key="1">
    <source>
        <dbReference type="ARBA" id="ARBA00013081"/>
    </source>
</evidence>
<accession>A0A453M9S0</accession>
<proteinExistence type="predicted"/>
<protein>
    <recommendedName>
        <fullName evidence="1">protein-serine/threonine phosphatase</fullName>
        <ecNumber evidence="1">3.1.3.16</ecNumber>
    </recommendedName>
</protein>
<reference evidence="2" key="4">
    <citation type="submission" date="2019-03" db="UniProtKB">
        <authorList>
            <consortium name="EnsemblPlants"/>
        </authorList>
    </citation>
    <scope>IDENTIFICATION</scope>
</reference>
<evidence type="ECO:0000313" key="2">
    <source>
        <dbReference type="EnsemblPlants" id="AET5Gv21109300.8"/>
    </source>
</evidence>
<name>A0A453M9S0_AEGTS</name>